<reference evidence="2 3" key="1">
    <citation type="submission" date="2018-11" db="EMBL/GenBank/DDBJ databases">
        <authorList>
            <consortium name="Pathogen Informatics"/>
        </authorList>
    </citation>
    <scope>NUCLEOTIDE SEQUENCE [LARGE SCALE GENOMIC DNA]</scope>
    <source>
        <strain evidence="2 3">Zambia</strain>
    </source>
</reference>
<gene>
    <name evidence="2" type="ORF">SMRZ_LOCUS22239</name>
</gene>
<accession>A0A183N1R4</accession>
<keyword evidence="3" id="KW-1185">Reference proteome</keyword>
<sequence>MVKLVYRDEPIKLYWLEQSFLKVLPCQTGRLKKGKTKSNKPKVRRRSRTADCTEV</sequence>
<dbReference type="Proteomes" id="UP000277204">
    <property type="component" value="Unassembled WGS sequence"/>
</dbReference>
<dbReference type="EMBL" id="UZAI01019064">
    <property type="protein sequence ID" value="VDP42549.1"/>
    <property type="molecule type" value="Genomic_DNA"/>
</dbReference>
<evidence type="ECO:0000313" key="3">
    <source>
        <dbReference type="Proteomes" id="UP000277204"/>
    </source>
</evidence>
<organism evidence="2 3">
    <name type="scientific">Schistosoma margrebowiei</name>
    <dbReference type="NCBI Taxonomy" id="48269"/>
    <lineage>
        <taxon>Eukaryota</taxon>
        <taxon>Metazoa</taxon>
        <taxon>Spiralia</taxon>
        <taxon>Lophotrochozoa</taxon>
        <taxon>Platyhelminthes</taxon>
        <taxon>Trematoda</taxon>
        <taxon>Digenea</taxon>
        <taxon>Strigeidida</taxon>
        <taxon>Schistosomatoidea</taxon>
        <taxon>Schistosomatidae</taxon>
        <taxon>Schistosoma</taxon>
    </lineage>
</organism>
<feature type="region of interest" description="Disordered" evidence="1">
    <location>
        <begin position="31"/>
        <end position="55"/>
    </location>
</feature>
<evidence type="ECO:0000313" key="2">
    <source>
        <dbReference type="EMBL" id="VDP42549.1"/>
    </source>
</evidence>
<evidence type="ECO:0000256" key="1">
    <source>
        <dbReference type="SAM" id="MobiDB-lite"/>
    </source>
</evidence>
<protein>
    <submittedName>
        <fullName evidence="2">Uncharacterized protein</fullName>
    </submittedName>
</protein>
<feature type="compositionally biased region" description="Basic residues" evidence="1">
    <location>
        <begin position="31"/>
        <end position="47"/>
    </location>
</feature>
<dbReference type="AlphaFoldDB" id="A0A183N1R4"/>
<proteinExistence type="predicted"/>
<name>A0A183N1R4_9TREM</name>